<protein>
    <submittedName>
        <fullName evidence="1">Uncharacterized protein</fullName>
    </submittedName>
</protein>
<dbReference type="RefSeq" id="XP_001595816.1">
    <property type="nucleotide sequence ID" value="XM_001595766.1"/>
</dbReference>
<keyword evidence="2" id="KW-1185">Reference proteome</keyword>
<accession>A7EF15</accession>
<dbReference type="InParanoid" id="A7EF15"/>
<organism evidence="1 2">
    <name type="scientific">Sclerotinia sclerotiorum (strain ATCC 18683 / 1980 / Ss-1)</name>
    <name type="common">White mold</name>
    <name type="synonym">Whetzelinia sclerotiorum</name>
    <dbReference type="NCBI Taxonomy" id="665079"/>
    <lineage>
        <taxon>Eukaryota</taxon>
        <taxon>Fungi</taxon>
        <taxon>Dikarya</taxon>
        <taxon>Ascomycota</taxon>
        <taxon>Pezizomycotina</taxon>
        <taxon>Leotiomycetes</taxon>
        <taxon>Helotiales</taxon>
        <taxon>Sclerotiniaceae</taxon>
        <taxon>Sclerotinia</taxon>
    </lineage>
</organism>
<dbReference type="KEGG" id="ssl:SS1G_03906"/>
<evidence type="ECO:0000313" key="2">
    <source>
        <dbReference type="Proteomes" id="UP000001312"/>
    </source>
</evidence>
<dbReference type="EMBL" id="CH476624">
    <property type="protein sequence ID" value="EDO01431.1"/>
    <property type="molecule type" value="Genomic_DNA"/>
</dbReference>
<dbReference type="HOGENOM" id="CLU_2832708_0_0_1"/>
<sequence length="66" mass="7745">MHSMQAQYIEKTVLMSHRVFWRRRQFRGDDIVSSVVTDDLCDESPRHHDGVCRKYMDTGGDQSQNS</sequence>
<dbReference type="Proteomes" id="UP000001312">
    <property type="component" value="Unassembled WGS sequence"/>
</dbReference>
<name>A7EF15_SCLS1</name>
<dbReference type="GeneID" id="5491605"/>
<gene>
    <name evidence="1" type="ORF">SS1G_03906</name>
</gene>
<proteinExistence type="predicted"/>
<evidence type="ECO:0000313" key="1">
    <source>
        <dbReference type="EMBL" id="EDO01431.1"/>
    </source>
</evidence>
<dbReference type="AlphaFoldDB" id="A7EF15"/>
<reference evidence="2" key="1">
    <citation type="journal article" date="2011" name="PLoS Genet.">
        <title>Genomic analysis of the necrotrophic fungal pathogens Sclerotinia sclerotiorum and Botrytis cinerea.</title>
        <authorList>
            <person name="Amselem J."/>
            <person name="Cuomo C.A."/>
            <person name="van Kan J.A."/>
            <person name="Viaud M."/>
            <person name="Benito E.P."/>
            <person name="Couloux A."/>
            <person name="Coutinho P.M."/>
            <person name="de Vries R.P."/>
            <person name="Dyer P.S."/>
            <person name="Fillinger S."/>
            <person name="Fournier E."/>
            <person name="Gout L."/>
            <person name="Hahn M."/>
            <person name="Kohn L."/>
            <person name="Lapalu N."/>
            <person name="Plummer K.M."/>
            <person name="Pradier J.M."/>
            <person name="Quevillon E."/>
            <person name="Sharon A."/>
            <person name="Simon A."/>
            <person name="ten Have A."/>
            <person name="Tudzynski B."/>
            <person name="Tudzynski P."/>
            <person name="Wincker P."/>
            <person name="Andrew M."/>
            <person name="Anthouard V."/>
            <person name="Beever R.E."/>
            <person name="Beffa R."/>
            <person name="Benoit I."/>
            <person name="Bouzid O."/>
            <person name="Brault B."/>
            <person name="Chen Z."/>
            <person name="Choquer M."/>
            <person name="Collemare J."/>
            <person name="Cotton P."/>
            <person name="Danchin E.G."/>
            <person name="Da Silva C."/>
            <person name="Gautier A."/>
            <person name="Giraud C."/>
            <person name="Giraud T."/>
            <person name="Gonzalez C."/>
            <person name="Grossetete S."/>
            <person name="Guldener U."/>
            <person name="Henrissat B."/>
            <person name="Howlett B.J."/>
            <person name="Kodira C."/>
            <person name="Kretschmer M."/>
            <person name="Lappartient A."/>
            <person name="Leroch M."/>
            <person name="Levis C."/>
            <person name="Mauceli E."/>
            <person name="Neuveglise C."/>
            <person name="Oeser B."/>
            <person name="Pearson M."/>
            <person name="Poulain J."/>
            <person name="Poussereau N."/>
            <person name="Quesneville H."/>
            <person name="Rascle C."/>
            <person name="Schumacher J."/>
            <person name="Segurens B."/>
            <person name="Sexton A."/>
            <person name="Silva E."/>
            <person name="Sirven C."/>
            <person name="Soanes D.M."/>
            <person name="Talbot N.J."/>
            <person name="Templeton M."/>
            <person name="Yandava C."/>
            <person name="Yarden O."/>
            <person name="Zeng Q."/>
            <person name="Rollins J.A."/>
            <person name="Lebrun M.H."/>
            <person name="Dickman M."/>
        </authorList>
    </citation>
    <scope>NUCLEOTIDE SEQUENCE [LARGE SCALE GENOMIC DNA]</scope>
    <source>
        <strain evidence="2">ATCC 18683 / 1980 / Ss-1</strain>
    </source>
</reference>